<accession>A0AA97M5Y1</accession>
<organism evidence="1 2">
    <name type="scientific">Thermobifida halotolerans</name>
    <dbReference type="NCBI Taxonomy" id="483545"/>
    <lineage>
        <taxon>Bacteria</taxon>
        <taxon>Bacillati</taxon>
        <taxon>Actinomycetota</taxon>
        <taxon>Actinomycetes</taxon>
        <taxon>Streptosporangiales</taxon>
        <taxon>Nocardiopsidaceae</taxon>
        <taxon>Thermobifida</taxon>
    </lineage>
</organism>
<dbReference type="RefSeq" id="WP_068693523.1">
    <property type="nucleotide sequence ID" value="NZ_CP063196.1"/>
</dbReference>
<reference evidence="1" key="1">
    <citation type="submission" date="2020-10" db="EMBL/GenBank/DDBJ databases">
        <title>De novo genome project of the cellulose decomposer Thermobifida halotolerans type strain.</title>
        <authorList>
            <person name="Nagy I."/>
            <person name="Horvath B."/>
            <person name="Kukolya J."/>
            <person name="Nagy I."/>
            <person name="Orsini M."/>
        </authorList>
    </citation>
    <scope>NUCLEOTIDE SEQUENCE</scope>
    <source>
        <strain evidence="1">DSM 44931</strain>
    </source>
</reference>
<dbReference type="AlphaFoldDB" id="A0AA97M5Y1"/>
<proteinExistence type="predicted"/>
<sequence length="122" mass="13695">MSPQVSARELRDRGAPGPPQVVSWVASHYRRPLHQRLSLCERLSRAEVEYEAPPEQAEWALRWLDSWSAGTAVGKPPREVRWVLTGRVHGPEPTGLVTVLPRALVLARTRAARQVFSRSRAA</sequence>
<protein>
    <submittedName>
        <fullName evidence="1">Uncharacterized protein</fullName>
    </submittedName>
</protein>
<keyword evidence="2" id="KW-1185">Reference proteome</keyword>
<dbReference type="KEGG" id="thao:NI17_010370"/>
<evidence type="ECO:0000313" key="2">
    <source>
        <dbReference type="Proteomes" id="UP000265719"/>
    </source>
</evidence>
<dbReference type="Proteomes" id="UP000265719">
    <property type="component" value="Chromosome"/>
</dbReference>
<dbReference type="EMBL" id="CP063196">
    <property type="protein sequence ID" value="UOE21467.1"/>
    <property type="molecule type" value="Genomic_DNA"/>
</dbReference>
<name>A0AA97M5Y1_9ACTN</name>
<gene>
    <name evidence="1" type="ORF">NI17_010370</name>
</gene>
<evidence type="ECO:0000313" key="1">
    <source>
        <dbReference type="EMBL" id="UOE21467.1"/>
    </source>
</evidence>